<dbReference type="InterPro" id="IPR009671">
    <property type="entry name" value="RraB_dom"/>
</dbReference>
<keyword evidence="3" id="KW-1185">Reference proteome</keyword>
<sequence>MITLEQMEEMFASIRENTDWDLAQPLVWGYFFTDKSDEKLASVIPLLEAQGYRFVDLFIPQLDEGVEEYLVLHVEKEEIHTPQSLFERNQQFYDFVSEQQLLSYDGMDVGPLGE</sequence>
<dbReference type="KEGG" id="chiz:HQ393_01950"/>
<dbReference type="EMBL" id="CP058627">
    <property type="protein sequence ID" value="QLG87106.1"/>
    <property type="molecule type" value="Genomic_DNA"/>
</dbReference>
<evidence type="ECO:0000259" key="1">
    <source>
        <dbReference type="Pfam" id="PF06877"/>
    </source>
</evidence>
<proteinExistence type="predicted"/>
<evidence type="ECO:0000313" key="3">
    <source>
        <dbReference type="Proteomes" id="UP000509597"/>
    </source>
</evidence>
<accession>A0A7H9BFT8</accession>
<gene>
    <name evidence="2" type="ORF">HQ393_01950</name>
</gene>
<organism evidence="2 3">
    <name type="scientific">Chitinibacter bivalviorum</name>
    <dbReference type="NCBI Taxonomy" id="2739434"/>
    <lineage>
        <taxon>Bacteria</taxon>
        <taxon>Pseudomonadati</taxon>
        <taxon>Pseudomonadota</taxon>
        <taxon>Betaproteobacteria</taxon>
        <taxon>Neisseriales</taxon>
        <taxon>Chitinibacteraceae</taxon>
        <taxon>Chitinibacter</taxon>
    </lineage>
</organism>
<dbReference type="Proteomes" id="UP000509597">
    <property type="component" value="Chromosome"/>
</dbReference>
<protein>
    <submittedName>
        <fullName evidence="2">Ribonuclease E inhibitor RraB</fullName>
    </submittedName>
</protein>
<dbReference type="AlphaFoldDB" id="A0A7H9BFT8"/>
<reference evidence="2 3" key="1">
    <citation type="submission" date="2020-07" db="EMBL/GenBank/DDBJ databases">
        <title>Complete genome sequence of Chitinibacter sp. 2T18.</title>
        <authorList>
            <person name="Bae J.-W."/>
            <person name="Choi J.-W."/>
        </authorList>
    </citation>
    <scope>NUCLEOTIDE SEQUENCE [LARGE SCALE GENOMIC DNA]</scope>
    <source>
        <strain evidence="2 3">2T18</strain>
    </source>
</reference>
<feature type="domain" description="Regulator of ribonuclease activity B" evidence="1">
    <location>
        <begin position="6"/>
        <end position="109"/>
    </location>
</feature>
<dbReference type="Pfam" id="PF06877">
    <property type="entry name" value="RraB"/>
    <property type="match status" value="1"/>
</dbReference>
<dbReference type="RefSeq" id="WP_179357192.1">
    <property type="nucleotide sequence ID" value="NZ_CP058627.1"/>
</dbReference>
<evidence type="ECO:0000313" key="2">
    <source>
        <dbReference type="EMBL" id="QLG87106.1"/>
    </source>
</evidence>
<name>A0A7H9BFT8_9NEIS</name>